<proteinExistence type="predicted"/>
<keyword evidence="3" id="KW-1185">Reference proteome</keyword>
<evidence type="ECO:0000313" key="3">
    <source>
        <dbReference type="Proteomes" id="UP000660554"/>
    </source>
</evidence>
<evidence type="ECO:0000256" key="1">
    <source>
        <dbReference type="SAM" id="MobiDB-lite"/>
    </source>
</evidence>
<gene>
    <name evidence="2" type="ORF">Scinn_34620</name>
</gene>
<sequence length="72" mass="8234">MTHWAAPDAWDVTVKPMDRAMYEDTMPSQFRLHLLQVSFPAYDVPELTRRLREHAAGRSVPPAPADWSTVGR</sequence>
<organism evidence="2 3">
    <name type="scientific">Streptomyces virginiae</name>
    <name type="common">Streptomyces cinnamonensis</name>
    <dbReference type="NCBI Taxonomy" id="1961"/>
    <lineage>
        <taxon>Bacteria</taxon>
        <taxon>Bacillati</taxon>
        <taxon>Actinomycetota</taxon>
        <taxon>Actinomycetes</taxon>
        <taxon>Kitasatosporales</taxon>
        <taxon>Streptomycetaceae</taxon>
        <taxon>Streptomyces</taxon>
    </lineage>
</organism>
<evidence type="ECO:0000313" key="2">
    <source>
        <dbReference type="EMBL" id="GHI13999.1"/>
    </source>
</evidence>
<dbReference type="RefSeq" id="WP_191869780.1">
    <property type="nucleotide sequence ID" value="NZ_BMRU01000035.1"/>
</dbReference>
<feature type="region of interest" description="Disordered" evidence="1">
    <location>
        <begin position="53"/>
        <end position="72"/>
    </location>
</feature>
<reference evidence="3" key="1">
    <citation type="submission" date="2020-09" db="EMBL/GenBank/DDBJ databases">
        <title>Whole genome shotgun sequence of Streptomyces cinnamonensis NBRC 15873.</title>
        <authorList>
            <person name="Komaki H."/>
            <person name="Tamura T."/>
        </authorList>
    </citation>
    <scope>NUCLEOTIDE SEQUENCE [LARGE SCALE GENOMIC DNA]</scope>
    <source>
        <strain evidence="3">NBRC 15873</strain>
    </source>
</reference>
<comment type="caution">
    <text evidence="2">The sequence shown here is derived from an EMBL/GenBank/DDBJ whole genome shotgun (WGS) entry which is preliminary data.</text>
</comment>
<dbReference type="EMBL" id="BNDV01000008">
    <property type="protein sequence ID" value="GHI13999.1"/>
    <property type="molecule type" value="Genomic_DNA"/>
</dbReference>
<name>A0ABQ3NMP8_STRVG</name>
<dbReference type="Proteomes" id="UP000660554">
    <property type="component" value="Unassembled WGS sequence"/>
</dbReference>
<protein>
    <submittedName>
        <fullName evidence="2">Uncharacterized protein</fullName>
    </submittedName>
</protein>
<accession>A0ABQ3NMP8</accession>
<dbReference type="GeneID" id="86952547"/>